<reference evidence="1" key="2">
    <citation type="submission" date="2023-07" db="EMBL/GenBank/DDBJ databases">
        <authorList>
            <person name="Shen H."/>
        </authorList>
    </citation>
    <scope>NUCLEOTIDE SEQUENCE</scope>
    <source>
        <strain evidence="1">TNR-22</strain>
    </source>
</reference>
<dbReference type="EMBL" id="JAUOZU010000024">
    <property type="protein sequence ID" value="MDO6966957.1"/>
    <property type="molecule type" value="Genomic_DNA"/>
</dbReference>
<dbReference type="Proteomes" id="UP001174932">
    <property type="component" value="Unassembled WGS sequence"/>
</dbReference>
<evidence type="ECO:0000313" key="1">
    <source>
        <dbReference type="EMBL" id="MDO6966957.1"/>
    </source>
</evidence>
<evidence type="ECO:0000313" key="2">
    <source>
        <dbReference type="Proteomes" id="UP001174932"/>
    </source>
</evidence>
<reference evidence="1" key="1">
    <citation type="journal article" date="2015" name="Int. J. Syst. Evol. Microbiol.">
        <title>Rhizobium alvei sp. nov., isolated from a freshwater river.</title>
        <authorList>
            <person name="Sheu S.Y."/>
            <person name="Huang H.W."/>
            <person name="Young C.C."/>
            <person name="Chen W.M."/>
        </authorList>
    </citation>
    <scope>NUCLEOTIDE SEQUENCE</scope>
    <source>
        <strain evidence="1">TNR-22</strain>
    </source>
</reference>
<protein>
    <submittedName>
        <fullName evidence="1">Uncharacterized protein</fullName>
    </submittedName>
</protein>
<dbReference type="RefSeq" id="WP_304378887.1">
    <property type="nucleotide sequence ID" value="NZ_JAUOZU010000024.1"/>
</dbReference>
<proteinExistence type="predicted"/>
<accession>A0ABT8YT65</accession>
<comment type="caution">
    <text evidence="1">The sequence shown here is derived from an EMBL/GenBank/DDBJ whole genome shotgun (WGS) entry which is preliminary data.</text>
</comment>
<sequence>MDDKTHGFHDEIFGRKDKVMRAALMDDVKGMAGFLLAKEHRGPGDTIEAASYRVQTKYGVPASFLMRLRHREVKDIMMSNFIALATAYQAALNKIDRAYEHEKALADNTKILRLARALAGEEGEG</sequence>
<gene>
    <name evidence="1" type="ORF">Q4481_23625</name>
</gene>
<organism evidence="1 2">
    <name type="scientific">Rhizobium alvei</name>
    <dbReference type="NCBI Taxonomy" id="1132659"/>
    <lineage>
        <taxon>Bacteria</taxon>
        <taxon>Pseudomonadati</taxon>
        <taxon>Pseudomonadota</taxon>
        <taxon>Alphaproteobacteria</taxon>
        <taxon>Hyphomicrobiales</taxon>
        <taxon>Rhizobiaceae</taxon>
        <taxon>Rhizobium/Agrobacterium group</taxon>
        <taxon>Rhizobium</taxon>
    </lineage>
</organism>
<name>A0ABT8YT65_9HYPH</name>
<keyword evidence="2" id="KW-1185">Reference proteome</keyword>